<reference evidence="2" key="1">
    <citation type="journal article" date="2019" name="bioRxiv">
        <title>The Genome of the Zebra Mussel, Dreissena polymorpha: A Resource for Invasive Species Research.</title>
        <authorList>
            <person name="McCartney M.A."/>
            <person name="Auch B."/>
            <person name="Kono T."/>
            <person name="Mallez S."/>
            <person name="Zhang Y."/>
            <person name="Obille A."/>
            <person name="Becker A."/>
            <person name="Abrahante J.E."/>
            <person name="Garbe J."/>
            <person name="Badalamenti J.P."/>
            <person name="Herman A."/>
            <person name="Mangelson H."/>
            <person name="Liachko I."/>
            <person name="Sullivan S."/>
            <person name="Sone E.D."/>
            <person name="Koren S."/>
            <person name="Silverstein K.A.T."/>
            <person name="Beckman K.B."/>
            <person name="Gohl D.M."/>
        </authorList>
    </citation>
    <scope>NUCLEOTIDE SEQUENCE</scope>
    <source>
        <strain evidence="2">Duluth1</strain>
        <tissue evidence="2">Whole animal</tissue>
    </source>
</reference>
<evidence type="ECO:0000313" key="2">
    <source>
        <dbReference type="EMBL" id="KAH3779475.1"/>
    </source>
</evidence>
<accession>A0A9D4EK16</accession>
<comment type="caution">
    <text evidence="2">The sequence shown here is derived from an EMBL/GenBank/DDBJ whole genome shotgun (WGS) entry which is preliminary data.</text>
</comment>
<evidence type="ECO:0000256" key="1">
    <source>
        <dbReference type="SAM" id="MobiDB-lite"/>
    </source>
</evidence>
<feature type="compositionally biased region" description="Basic and acidic residues" evidence="1">
    <location>
        <begin position="30"/>
        <end position="39"/>
    </location>
</feature>
<organism evidence="2 3">
    <name type="scientific">Dreissena polymorpha</name>
    <name type="common">Zebra mussel</name>
    <name type="synonym">Mytilus polymorpha</name>
    <dbReference type="NCBI Taxonomy" id="45954"/>
    <lineage>
        <taxon>Eukaryota</taxon>
        <taxon>Metazoa</taxon>
        <taxon>Spiralia</taxon>
        <taxon>Lophotrochozoa</taxon>
        <taxon>Mollusca</taxon>
        <taxon>Bivalvia</taxon>
        <taxon>Autobranchia</taxon>
        <taxon>Heteroconchia</taxon>
        <taxon>Euheterodonta</taxon>
        <taxon>Imparidentia</taxon>
        <taxon>Neoheterodontei</taxon>
        <taxon>Myida</taxon>
        <taxon>Dreissenoidea</taxon>
        <taxon>Dreissenidae</taxon>
        <taxon>Dreissena</taxon>
    </lineage>
</organism>
<keyword evidence="3" id="KW-1185">Reference proteome</keyword>
<evidence type="ECO:0000313" key="3">
    <source>
        <dbReference type="Proteomes" id="UP000828390"/>
    </source>
</evidence>
<proteinExistence type="predicted"/>
<sequence>MPAGELTEYYKAMQDMDVSFSQDNLARQQSVEETKDDKPSATPQKTFKPKSFTEIVRLQRPDRTRKQPNKFALNSAGRVQSVSQSETSRTSVRTQTSQREQEMIRGKT</sequence>
<reference evidence="2" key="2">
    <citation type="submission" date="2020-11" db="EMBL/GenBank/DDBJ databases">
        <authorList>
            <person name="McCartney M.A."/>
            <person name="Auch B."/>
            <person name="Kono T."/>
            <person name="Mallez S."/>
            <person name="Becker A."/>
            <person name="Gohl D.M."/>
            <person name="Silverstein K.A.T."/>
            <person name="Koren S."/>
            <person name="Bechman K.B."/>
            <person name="Herman A."/>
            <person name="Abrahante J.E."/>
            <person name="Garbe J."/>
        </authorList>
    </citation>
    <scope>NUCLEOTIDE SEQUENCE</scope>
    <source>
        <strain evidence="2">Duluth1</strain>
        <tissue evidence="2">Whole animal</tissue>
    </source>
</reference>
<protein>
    <submittedName>
        <fullName evidence="2">Uncharacterized protein</fullName>
    </submittedName>
</protein>
<dbReference type="AlphaFoldDB" id="A0A9D4EK16"/>
<feature type="region of interest" description="Disordered" evidence="1">
    <location>
        <begin position="24"/>
        <end position="108"/>
    </location>
</feature>
<name>A0A9D4EK16_DREPO</name>
<feature type="compositionally biased region" description="Low complexity" evidence="1">
    <location>
        <begin position="78"/>
        <end position="98"/>
    </location>
</feature>
<dbReference type="Proteomes" id="UP000828390">
    <property type="component" value="Unassembled WGS sequence"/>
</dbReference>
<feature type="compositionally biased region" description="Basic and acidic residues" evidence="1">
    <location>
        <begin position="99"/>
        <end position="108"/>
    </location>
</feature>
<gene>
    <name evidence="2" type="ORF">DPMN_157278</name>
</gene>
<dbReference type="EMBL" id="JAIWYP010000008">
    <property type="protein sequence ID" value="KAH3779475.1"/>
    <property type="molecule type" value="Genomic_DNA"/>
</dbReference>